<reference evidence="2 3" key="1">
    <citation type="submission" date="2019-03" db="EMBL/GenBank/DDBJ databases">
        <title>Single cell metagenomics reveals metabolic interactions within the superorganism composed of flagellate Streblomastix strix and complex community of Bacteroidetes bacteria on its surface.</title>
        <authorList>
            <person name="Treitli S.C."/>
            <person name="Kolisko M."/>
            <person name="Husnik F."/>
            <person name="Keeling P."/>
            <person name="Hampl V."/>
        </authorList>
    </citation>
    <scope>NUCLEOTIDE SEQUENCE [LARGE SCALE GENOMIC DNA]</scope>
    <source>
        <strain evidence="2">ST1C</strain>
    </source>
</reference>
<dbReference type="AlphaFoldDB" id="A0A5J4UFR1"/>
<proteinExistence type="predicted"/>
<evidence type="ECO:0000313" key="3">
    <source>
        <dbReference type="Proteomes" id="UP000324800"/>
    </source>
</evidence>
<dbReference type="EMBL" id="SNRW01016784">
    <property type="protein sequence ID" value="KAA6369013.1"/>
    <property type="molecule type" value="Genomic_DNA"/>
</dbReference>
<feature type="compositionally biased region" description="Low complexity" evidence="1">
    <location>
        <begin position="252"/>
        <end position="287"/>
    </location>
</feature>
<evidence type="ECO:0000313" key="2">
    <source>
        <dbReference type="EMBL" id="KAA6369013.1"/>
    </source>
</evidence>
<dbReference type="Proteomes" id="UP000324800">
    <property type="component" value="Unassembled WGS sequence"/>
</dbReference>
<feature type="region of interest" description="Disordered" evidence="1">
    <location>
        <begin position="229"/>
        <end position="301"/>
    </location>
</feature>
<protein>
    <submittedName>
        <fullName evidence="2">Uncharacterized protein</fullName>
    </submittedName>
</protein>
<organism evidence="2 3">
    <name type="scientific">Streblomastix strix</name>
    <dbReference type="NCBI Taxonomy" id="222440"/>
    <lineage>
        <taxon>Eukaryota</taxon>
        <taxon>Metamonada</taxon>
        <taxon>Preaxostyla</taxon>
        <taxon>Oxymonadida</taxon>
        <taxon>Streblomastigidae</taxon>
        <taxon>Streblomastix</taxon>
    </lineage>
</organism>
<evidence type="ECO:0000256" key="1">
    <source>
        <dbReference type="SAM" id="MobiDB-lite"/>
    </source>
</evidence>
<name>A0A5J4UFR1_9EUKA</name>
<gene>
    <name evidence="2" type="ORF">EZS28_035460</name>
</gene>
<accession>A0A5J4UFR1</accession>
<feature type="region of interest" description="Disordered" evidence="1">
    <location>
        <begin position="18"/>
        <end position="88"/>
    </location>
</feature>
<feature type="compositionally biased region" description="Basic and acidic residues" evidence="1">
    <location>
        <begin position="235"/>
        <end position="246"/>
    </location>
</feature>
<feature type="non-terminal residue" evidence="2">
    <location>
        <position position="301"/>
    </location>
</feature>
<sequence length="301" mass="34988">MDKQEVHQYVDKIIRIDEQEKHRRHTPVLRWGEKPEKQFVLNNNEQSYNRSLQSDGLKQKQQQEEDEDDQQVQEYGEKYKDSQQQATKQQPITLCGYSLKQADVASPYNEPVSGFGGLLMGSVLLNGAHRNDFPQPPISQSDASSSMLATKHSRMERRSTQQYKPQTTTNIPYQYAPINPLQLSDNIQEGIVKKRKEIISRQSRPLAIESSCGGGATQRNEELMQLQNRTQMMKQQDEQRRLEDKKWRKKNQNQNQNQKRSQSGSGSNYSNNNNYSNNYSSYSQSQYNDEDEIDAAFRNRE</sequence>
<comment type="caution">
    <text evidence="2">The sequence shown here is derived from an EMBL/GenBank/DDBJ whole genome shotgun (WGS) entry which is preliminary data.</text>
</comment>
<feature type="compositionally biased region" description="Polar residues" evidence="1">
    <location>
        <begin position="40"/>
        <end position="56"/>
    </location>
</feature>